<accession>A0A0D6JDE5</accession>
<evidence type="ECO:0000256" key="1">
    <source>
        <dbReference type="ARBA" id="ARBA00001917"/>
    </source>
</evidence>
<dbReference type="GO" id="GO:0010181">
    <property type="term" value="F:FMN binding"/>
    <property type="evidence" value="ECO:0007669"/>
    <property type="project" value="TreeGrafter"/>
</dbReference>
<dbReference type="GO" id="GO:0004783">
    <property type="term" value="F:sulfite reductase (NADPH) activity"/>
    <property type="evidence" value="ECO:0007669"/>
    <property type="project" value="UniProtKB-EC"/>
</dbReference>
<dbReference type="SUPFAM" id="SSF52343">
    <property type="entry name" value="Ferredoxin reductase-like, C-terminal NADP-linked domain"/>
    <property type="match status" value="1"/>
</dbReference>
<evidence type="ECO:0000256" key="8">
    <source>
        <dbReference type="ARBA" id="ARBA00022827"/>
    </source>
</evidence>
<dbReference type="FunFam" id="3.40.50.80:FF:000001">
    <property type="entry name" value="NADPH--cytochrome P450 reductase 1"/>
    <property type="match status" value="1"/>
</dbReference>
<evidence type="ECO:0000256" key="13">
    <source>
        <dbReference type="ARBA" id="ARBA00023014"/>
    </source>
</evidence>
<evidence type="ECO:0000256" key="6">
    <source>
        <dbReference type="ARBA" id="ARBA00022643"/>
    </source>
</evidence>
<dbReference type="InterPro" id="IPR001709">
    <property type="entry name" value="Flavoprot_Pyr_Nucl_cyt_Rdtase"/>
</dbReference>
<comment type="cofactor">
    <cofactor evidence="2">
        <name>FAD</name>
        <dbReference type="ChEBI" id="CHEBI:57692"/>
    </cofactor>
</comment>
<name>A0A0D6JDE5_9HYPH</name>
<keyword evidence="19" id="KW-1185">Reference proteome</keyword>
<comment type="catalytic activity">
    <reaction evidence="15">
        <text>hydrogen sulfide + 3 NADP(+) + 3 H2O = sulfite + 3 NADPH + 4 H(+)</text>
        <dbReference type="Rhea" id="RHEA:13801"/>
        <dbReference type="ChEBI" id="CHEBI:15377"/>
        <dbReference type="ChEBI" id="CHEBI:15378"/>
        <dbReference type="ChEBI" id="CHEBI:17359"/>
        <dbReference type="ChEBI" id="CHEBI:29919"/>
        <dbReference type="ChEBI" id="CHEBI:57783"/>
        <dbReference type="ChEBI" id="CHEBI:58349"/>
        <dbReference type="EC" id="1.8.1.2"/>
    </reaction>
</comment>
<evidence type="ECO:0000256" key="10">
    <source>
        <dbReference type="ARBA" id="ARBA00022982"/>
    </source>
</evidence>
<keyword evidence="12" id="KW-0408">Iron</keyword>
<keyword evidence="9" id="KW-0521">NADP</keyword>
<keyword evidence="14" id="KW-0198">Cysteine biosynthesis</keyword>
<dbReference type="OrthoDB" id="9816402at2"/>
<dbReference type="PROSITE" id="PS51384">
    <property type="entry name" value="FAD_FR"/>
    <property type="match status" value="1"/>
</dbReference>
<dbReference type="InterPro" id="IPR023173">
    <property type="entry name" value="NADPH_Cyt_P450_Rdtase_alpha"/>
</dbReference>
<dbReference type="EC" id="1.8.1.2" evidence="3"/>
<organism evidence="18 19">
    <name type="scientific">Candidatus Filomicrobium marinum</name>
    <dbReference type="NCBI Taxonomy" id="1608628"/>
    <lineage>
        <taxon>Bacteria</taxon>
        <taxon>Pseudomonadati</taxon>
        <taxon>Pseudomonadota</taxon>
        <taxon>Alphaproteobacteria</taxon>
        <taxon>Hyphomicrobiales</taxon>
        <taxon>Hyphomicrobiaceae</taxon>
        <taxon>Filomicrobium</taxon>
    </lineage>
</organism>
<keyword evidence="10" id="KW-0249">Electron transport</keyword>
<keyword evidence="8" id="KW-0274">FAD</keyword>
<evidence type="ECO:0000256" key="3">
    <source>
        <dbReference type="ARBA" id="ARBA00012604"/>
    </source>
</evidence>
<evidence type="ECO:0000256" key="11">
    <source>
        <dbReference type="ARBA" id="ARBA00023002"/>
    </source>
</evidence>
<dbReference type="Gene3D" id="2.40.30.10">
    <property type="entry name" value="Translation factors"/>
    <property type="match status" value="1"/>
</dbReference>
<keyword evidence="13" id="KW-0411">Iron-sulfur</keyword>
<dbReference type="KEGG" id="fil:BN1229_v1_1476"/>
<evidence type="ECO:0000259" key="16">
    <source>
        <dbReference type="PROSITE" id="PS51384"/>
    </source>
</evidence>
<dbReference type="InterPro" id="IPR007202">
    <property type="entry name" value="4Fe-4S_dom"/>
</dbReference>
<keyword evidence="14" id="KW-0028">Amino-acid biosynthesis</keyword>
<dbReference type="PRINTS" id="PR00371">
    <property type="entry name" value="FPNCR"/>
</dbReference>
<dbReference type="GO" id="GO:0050660">
    <property type="term" value="F:flavin adenine dinucleotide binding"/>
    <property type="evidence" value="ECO:0007669"/>
    <property type="project" value="TreeGrafter"/>
</dbReference>
<dbReference type="PROSITE" id="PS51656">
    <property type="entry name" value="4FE4S"/>
    <property type="match status" value="1"/>
</dbReference>
<dbReference type="Gene3D" id="3.40.50.80">
    <property type="entry name" value="Nucleotide-binding domain of ferredoxin-NADP reductase (FNR) module"/>
    <property type="match status" value="1"/>
</dbReference>
<evidence type="ECO:0000313" key="18">
    <source>
        <dbReference type="EMBL" id="CPR17915.1"/>
    </source>
</evidence>
<dbReference type="PANTHER" id="PTHR19384:SF128">
    <property type="entry name" value="NADPH OXIDOREDUCTASE A"/>
    <property type="match status" value="1"/>
</dbReference>
<dbReference type="GO" id="GO:0046872">
    <property type="term" value="F:metal ion binding"/>
    <property type="evidence" value="ECO:0007669"/>
    <property type="project" value="UniProtKB-KW"/>
</dbReference>
<dbReference type="KEGG" id="fiy:BN1229_v1_1477"/>
<dbReference type="Gene3D" id="1.10.15.40">
    <property type="entry name" value="Electron transport complex subunit B, putative Fe-S cluster"/>
    <property type="match status" value="1"/>
</dbReference>
<evidence type="ECO:0000256" key="5">
    <source>
        <dbReference type="ARBA" id="ARBA00022630"/>
    </source>
</evidence>
<dbReference type="Proteomes" id="UP000033187">
    <property type="component" value="Chromosome 1"/>
</dbReference>
<dbReference type="Gene3D" id="1.20.990.10">
    <property type="entry name" value="NADPH-cytochrome p450 Reductase, Chain A, domain 3"/>
    <property type="match status" value="1"/>
</dbReference>
<dbReference type="GO" id="GO:0051539">
    <property type="term" value="F:4 iron, 4 sulfur cluster binding"/>
    <property type="evidence" value="ECO:0007669"/>
    <property type="project" value="UniProtKB-KW"/>
</dbReference>
<reference evidence="19" key="1">
    <citation type="submission" date="2015-02" db="EMBL/GenBank/DDBJ databases">
        <authorList>
            <person name="Chooi Y.-H."/>
        </authorList>
    </citation>
    <scope>NUCLEOTIDE SEQUENCE [LARGE SCALE GENOMIC DNA]</scope>
    <source>
        <strain evidence="19">strain Y</strain>
    </source>
</reference>
<dbReference type="GO" id="GO:0005829">
    <property type="term" value="C:cytosol"/>
    <property type="evidence" value="ECO:0007669"/>
    <property type="project" value="TreeGrafter"/>
</dbReference>
<evidence type="ECO:0000256" key="14">
    <source>
        <dbReference type="ARBA" id="ARBA00023192"/>
    </source>
</evidence>
<evidence type="ECO:0000256" key="2">
    <source>
        <dbReference type="ARBA" id="ARBA00001974"/>
    </source>
</evidence>
<dbReference type="InterPro" id="IPR001433">
    <property type="entry name" value="OxRdtase_FAD/NAD-bd"/>
</dbReference>
<feature type="domain" description="FAD-binding FR-type" evidence="16">
    <location>
        <begin position="174"/>
        <end position="391"/>
    </location>
</feature>
<dbReference type="Pfam" id="PF00175">
    <property type="entry name" value="NAD_binding_1"/>
    <property type="match status" value="1"/>
</dbReference>
<dbReference type="RefSeq" id="WP_046477540.1">
    <property type="nucleotide sequence ID" value="NZ_LN829118.1"/>
</dbReference>
<keyword evidence="4" id="KW-0004">4Fe-4S</keyword>
<dbReference type="NCBIfam" id="NF004859">
    <property type="entry name" value="PRK06214.1"/>
    <property type="match status" value="1"/>
</dbReference>
<keyword evidence="5" id="KW-0285">Flavoprotein</keyword>
<dbReference type="PANTHER" id="PTHR19384">
    <property type="entry name" value="NITRIC OXIDE SYNTHASE-RELATED"/>
    <property type="match status" value="1"/>
</dbReference>
<feature type="domain" description="4Fe-4S" evidence="17">
    <location>
        <begin position="88"/>
        <end position="148"/>
    </location>
</feature>
<keyword evidence="7" id="KW-0479">Metal-binding</keyword>
<keyword evidence="10" id="KW-0813">Transport</keyword>
<protein>
    <recommendedName>
        <fullName evidence="3">assimilatory sulfite reductase (NADPH)</fullName>
        <ecNumber evidence="3">1.8.1.2</ecNumber>
    </recommendedName>
</protein>
<dbReference type="AlphaFoldDB" id="A0A0D6JDE5"/>
<dbReference type="Pfam" id="PF00667">
    <property type="entry name" value="FAD_binding_1"/>
    <property type="match status" value="1"/>
</dbReference>
<evidence type="ECO:0000256" key="15">
    <source>
        <dbReference type="ARBA" id="ARBA00052219"/>
    </source>
</evidence>
<evidence type="ECO:0000313" key="19">
    <source>
        <dbReference type="Proteomes" id="UP000033187"/>
    </source>
</evidence>
<evidence type="ECO:0000256" key="12">
    <source>
        <dbReference type="ARBA" id="ARBA00023004"/>
    </source>
</evidence>
<keyword evidence="11 18" id="KW-0560">Oxidoreductase</keyword>
<evidence type="ECO:0000256" key="7">
    <source>
        <dbReference type="ARBA" id="ARBA00022723"/>
    </source>
</evidence>
<evidence type="ECO:0000259" key="17">
    <source>
        <dbReference type="PROSITE" id="PS51656"/>
    </source>
</evidence>
<evidence type="ECO:0000256" key="9">
    <source>
        <dbReference type="ARBA" id="ARBA00022857"/>
    </source>
</evidence>
<dbReference type="EMBL" id="LN829119">
    <property type="protein sequence ID" value="CPR17915.1"/>
    <property type="molecule type" value="Genomic_DNA"/>
</dbReference>
<dbReference type="InterPro" id="IPR003097">
    <property type="entry name" value="CysJ-like_FAD-binding"/>
</dbReference>
<comment type="cofactor">
    <cofactor evidence="1">
        <name>FMN</name>
        <dbReference type="ChEBI" id="CHEBI:58210"/>
    </cofactor>
</comment>
<dbReference type="SUPFAM" id="SSF63380">
    <property type="entry name" value="Riboflavin synthase domain-like"/>
    <property type="match status" value="1"/>
</dbReference>
<dbReference type="InterPro" id="IPR039261">
    <property type="entry name" value="FNR_nucleotide-bd"/>
</dbReference>
<keyword evidence="6" id="KW-0288">FMN</keyword>
<sequence length="542" mass="58456">MSIQERTDAYQPGQVPVIPETAPFNPDQRAWLNGFFAGLLSLDAAGAAAVQFEGGLPGGATPAAGDGDDGADPWHDPSMAIDERMTLADGRPLRRKLYAAMAQQDCGQCGYLCESYAEKVAVGEEARLNLCVPGGKETSRMLKRLMEEAPAAPISEPKFDVAVTTAPAVDLVPGYSREAPVTAIFRGTRCITGATSTKDTRHVVFDLTDSGIAYEPGDSFGVYATNDPALADAVLAAMNAPADFPIGDKTLRQSLIEDYDLGTAPDMLFELASYMVGGDRRRKAKALAKGDDPDGDAATFDVLKAVESLGPMHPDPEAFLECLEPLHPRLYSISSSPLATPGELHLTVDTVRYEIDGRQRVGVASTFLADRIAPGTPLKVYVQKTHGFGLPEDPNVPVIMVGPGTGIAPFRSFLWHRHASKAPGRSWLFFGHQHEASEFFYRDELDAFLATGVLSKLSTAWSRDGTEKVYVQDRMRENAAEVWAWLGEGAHFYVCGDAKRMAKDVETALIDIAGSQGGKSAEEAKEFVVNLKATGRYQADVY</sequence>
<proteinExistence type="predicted"/>
<evidence type="ECO:0000256" key="4">
    <source>
        <dbReference type="ARBA" id="ARBA00022485"/>
    </source>
</evidence>
<dbReference type="CDD" id="cd06199">
    <property type="entry name" value="SiR"/>
    <property type="match status" value="1"/>
</dbReference>
<gene>
    <name evidence="18" type="ORF">YBN1229_v1_1477</name>
</gene>
<dbReference type="InterPro" id="IPR017938">
    <property type="entry name" value="Riboflavin_synthase-like_b-brl"/>
</dbReference>
<dbReference type="InterPro" id="IPR017927">
    <property type="entry name" value="FAD-bd_FR_type"/>
</dbReference>
<dbReference type="GO" id="GO:0019344">
    <property type="term" value="P:cysteine biosynthetic process"/>
    <property type="evidence" value="ECO:0007669"/>
    <property type="project" value="UniProtKB-KW"/>
</dbReference>